<feature type="domain" description="Response regulatory" evidence="6">
    <location>
        <begin position="6"/>
        <end position="121"/>
    </location>
</feature>
<dbReference type="SMART" id="SM00052">
    <property type="entry name" value="EAL"/>
    <property type="match status" value="1"/>
</dbReference>
<dbReference type="PROSITE" id="PS50883">
    <property type="entry name" value="EAL"/>
    <property type="match status" value="1"/>
</dbReference>
<dbReference type="CDD" id="cd00156">
    <property type="entry name" value="REC"/>
    <property type="match status" value="1"/>
</dbReference>
<dbReference type="GO" id="GO:0000160">
    <property type="term" value="P:phosphorelay signal transduction system"/>
    <property type="evidence" value="ECO:0007669"/>
    <property type="project" value="InterPro"/>
</dbReference>
<dbReference type="Gene3D" id="3.40.50.2300">
    <property type="match status" value="1"/>
</dbReference>
<dbReference type="SUPFAM" id="SSF52172">
    <property type="entry name" value="CheY-like"/>
    <property type="match status" value="1"/>
</dbReference>
<dbReference type="PANTHER" id="PTHR33121">
    <property type="entry name" value="CYCLIC DI-GMP PHOSPHODIESTERASE PDEF"/>
    <property type="match status" value="1"/>
</dbReference>
<dbReference type="InterPro" id="IPR050706">
    <property type="entry name" value="Cyclic-di-GMP_PDE-like"/>
</dbReference>
<dbReference type="InterPro" id="IPR011006">
    <property type="entry name" value="CheY-like_superfamily"/>
</dbReference>
<dbReference type="SUPFAM" id="SSF55781">
    <property type="entry name" value="GAF domain-like"/>
    <property type="match status" value="1"/>
</dbReference>
<dbReference type="Pfam" id="PF13185">
    <property type="entry name" value="GAF_2"/>
    <property type="match status" value="1"/>
</dbReference>
<dbReference type="PANTHER" id="PTHR33121:SF70">
    <property type="entry name" value="SIGNALING PROTEIN YKOW"/>
    <property type="match status" value="1"/>
</dbReference>
<evidence type="ECO:0000256" key="3">
    <source>
        <dbReference type="ARBA" id="ARBA00022679"/>
    </source>
</evidence>
<dbReference type="InterPro" id="IPR001789">
    <property type="entry name" value="Sig_transdc_resp-reg_receiver"/>
</dbReference>
<evidence type="ECO:0000256" key="4">
    <source>
        <dbReference type="ARBA" id="ARBA00022777"/>
    </source>
</evidence>
<dbReference type="HOGENOM" id="CLU_000445_70_50_6"/>
<dbReference type="Pfam" id="PF00563">
    <property type="entry name" value="EAL"/>
    <property type="match status" value="1"/>
</dbReference>
<dbReference type="Proteomes" id="UP000016540">
    <property type="component" value="Unassembled WGS sequence"/>
</dbReference>
<keyword evidence="4" id="KW-0418">Kinase</keyword>
<dbReference type="CDD" id="cd01948">
    <property type="entry name" value="EAL"/>
    <property type="match status" value="1"/>
</dbReference>
<accession>R8B4S9</accession>
<dbReference type="PROSITE" id="PS50887">
    <property type="entry name" value="GGDEF"/>
    <property type="match status" value="1"/>
</dbReference>
<dbReference type="SMART" id="SM00448">
    <property type="entry name" value="REC"/>
    <property type="match status" value="1"/>
</dbReference>
<dbReference type="GO" id="GO:0071111">
    <property type="term" value="F:cyclic-guanylate-specific phosphodiesterase activity"/>
    <property type="evidence" value="ECO:0007669"/>
    <property type="project" value="UniProtKB-EC"/>
</dbReference>
<organism evidence="9 10">
    <name type="scientific">Marinobacter lipolyticus SM19</name>
    <dbReference type="NCBI Taxonomy" id="1318628"/>
    <lineage>
        <taxon>Bacteria</taxon>
        <taxon>Pseudomonadati</taxon>
        <taxon>Pseudomonadota</taxon>
        <taxon>Gammaproteobacteria</taxon>
        <taxon>Pseudomonadales</taxon>
        <taxon>Marinobacteraceae</taxon>
        <taxon>Marinobacter</taxon>
    </lineage>
</organism>
<feature type="domain" description="EAL" evidence="7">
    <location>
        <begin position="464"/>
        <end position="711"/>
    </location>
</feature>
<dbReference type="SMART" id="SM00267">
    <property type="entry name" value="GGDEF"/>
    <property type="match status" value="1"/>
</dbReference>
<evidence type="ECO:0000256" key="2">
    <source>
        <dbReference type="ARBA" id="ARBA00022636"/>
    </source>
</evidence>
<dbReference type="InterPro" id="IPR001633">
    <property type="entry name" value="EAL_dom"/>
</dbReference>
<evidence type="ECO:0000259" key="7">
    <source>
        <dbReference type="PROSITE" id="PS50883"/>
    </source>
</evidence>
<dbReference type="InterPro" id="IPR003018">
    <property type="entry name" value="GAF"/>
</dbReference>
<dbReference type="Pfam" id="PF00990">
    <property type="entry name" value="GGDEF"/>
    <property type="match status" value="1"/>
</dbReference>
<evidence type="ECO:0000313" key="9">
    <source>
        <dbReference type="EMBL" id="EON93608.1"/>
    </source>
</evidence>
<evidence type="ECO:0000259" key="8">
    <source>
        <dbReference type="PROSITE" id="PS50887"/>
    </source>
</evidence>
<dbReference type="OrthoDB" id="6597954at2"/>
<name>R8B4S9_9GAMM</name>
<evidence type="ECO:0000313" key="10">
    <source>
        <dbReference type="Proteomes" id="UP000016540"/>
    </source>
</evidence>
<gene>
    <name evidence="9" type="ORF">MARLIPOL_02845</name>
</gene>
<dbReference type="InterPro" id="IPR000160">
    <property type="entry name" value="GGDEF_dom"/>
</dbReference>
<dbReference type="SUPFAM" id="SSF55073">
    <property type="entry name" value="Nucleotide cyclase"/>
    <property type="match status" value="1"/>
</dbReference>
<dbReference type="Gene3D" id="3.30.450.40">
    <property type="match status" value="1"/>
</dbReference>
<dbReference type="PATRIC" id="fig|1318628.3.peg.572"/>
<dbReference type="InterPro" id="IPR043128">
    <property type="entry name" value="Rev_trsase/Diguanyl_cyclase"/>
</dbReference>
<reference evidence="9 10" key="1">
    <citation type="journal article" date="2013" name="Genome Announc.">
        <title>Draft Genome Sequence of the Moderately Halophilic Bacterium Marinobacter lipolyticus Strain SM19.</title>
        <authorList>
            <person name="Papke R.T."/>
            <person name="de la Haba R.R."/>
            <person name="Infante-Dominguez C."/>
            <person name="Perez D."/>
            <person name="Sanchez-Porro C."/>
            <person name="Lapierre P."/>
            <person name="Ventosa A."/>
        </authorList>
    </citation>
    <scope>NUCLEOTIDE SEQUENCE [LARGE SCALE GENOMIC DNA]</scope>
    <source>
        <strain evidence="9 10">SM19</strain>
    </source>
</reference>
<dbReference type="GO" id="GO:0016301">
    <property type="term" value="F:kinase activity"/>
    <property type="evidence" value="ECO:0007669"/>
    <property type="project" value="UniProtKB-KW"/>
</dbReference>
<dbReference type="AlphaFoldDB" id="R8B4S9"/>
<dbReference type="CDD" id="cd01949">
    <property type="entry name" value="GGDEF"/>
    <property type="match status" value="1"/>
</dbReference>
<evidence type="ECO:0000259" key="6">
    <source>
        <dbReference type="PROSITE" id="PS50110"/>
    </source>
</evidence>
<dbReference type="Gene3D" id="3.30.70.270">
    <property type="match status" value="1"/>
</dbReference>
<dbReference type="RefSeq" id="WP_012136568.1">
    <property type="nucleotide sequence ID" value="NZ_KE007306.1"/>
</dbReference>
<dbReference type="InterPro" id="IPR029787">
    <property type="entry name" value="Nucleotide_cyclase"/>
</dbReference>
<proteinExistence type="predicted"/>
<dbReference type="NCBIfam" id="TIGR00254">
    <property type="entry name" value="GGDEF"/>
    <property type="match status" value="1"/>
</dbReference>
<dbReference type="Gene3D" id="3.20.20.450">
    <property type="entry name" value="EAL domain"/>
    <property type="match status" value="1"/>
</dbReference>
<dbReference type="EC" id="3.1.4.52" evidence="1"/>
<dbReference type="InterPro" id="IPR029016">
    <property type="entry name" value="GAF-like_dom_sf"/>
</dbReference>
<dbReference type="FunFam" id="3.20.20.450:FF:000001">
    <property type="entry name" value="Cyclic di-GMP phosphodiesterase yahA"/>
    <property type="match status" value="1"/>
</dbReference>
<dbReference type="SUPFAM" id="SSF141868">
    <property type="entry name" value="EAL domain-like"/>
    <property type="match status" value="1"/>
</dbReference>
<comment type="caution">
    <text evidence="9">The sequence shown here is derived from an EMBL/GenBank/DDBJ whole genome shotgun (WGS) entry which is preliminary data.</text>
</comment>
<keyword evidence="10" id="KW-1185">Reference proteome</keyword>
<dbReference type="InterPro" id="IPR035919">
    <property type="entry name" value="EAL_sf"/>
</dbReference>
<protein>
    <recommendedName>
        <fullName evidence="1">cyclic-guanylate-specific phosphodiesterase</fullName>
        <ecNumber evidence="1">3.1.4.52</ecNumber>
    </recommendedName>
</protein>
<dbReference type="PROSITE" id="PS50110">
    <property type="entry name" value="RESPONSE_REGULATORY"/>
    <property type="match status" value="1"/>
</dbReference>
<dbReference type="EMBL" id="ASAD01000006">
    <property type="protein sequence ID" value="EON93608.1"/>
    <property type="molecule type" value="Genomic_DNA"/>
</dbReference>
<keyword evidence="5" id="KW-0597">Phosphoprotein</keyword>
<sequence>MTRPIRVLMLEDNTGDAELTIHELQRAGFEPDWVRVDTEQAFVQRLDPDLDLIIADFQLPQFNGLEALHHVRTRNLDVPVIIVSGTIGEEMAVRLIKEGAADYLLKDRLARLGVAVGQALDAHRQRVEKRRAEQAILRMNRIRAVLSGINATIVRVRDRSQLLAQGCEIVRTRGEFEHVWIGLCEPSGVDLYWIDPEGSDVPNAAPPPPLEQLATLALDRGRPVFRSDHEDGAEGHAVAVLPMEHLDKWIGVLGLSANRDLDNEELSMLVEVAADLAFALDYIDKASRLDCLAYYDPVTGLPNRRLLSERLEQAMQMSIEKSASAVAVVGFDQLSSMIETFGQSVVDDLCRSIAKRLEHTLGTRKVLAHFGAGVFAVMFPGQIAGAALGHAIEASIMDPLSEPFELHGKELRLSVRVGIAVAPGDGLEAEILLHNAEAALIKCRDSQEHYSFYSQEIHQRMSRKLNLENRLRVALEKDQFVLFYQPKVDSKTGELTGVEALLRWEDPERGLVAPGEFIPLLEETGLIVEVGNWVIGRAVADYRDWRARGIGIPMVAVNVSPRQLRDKHFVDLIGHAVDEVGEGHLELEITESVLMEDTEGSIKTLGILRELGAKVAIDDFGTGYSSLSYLSRMPVTALKIDQSFVFSMTKGPNDLAIVTSIISLAHSMNLMVIAEGVETEEQARLLRLLRCDQMQGYLYGRPNRSVPLPSR</sequence>
<dbReference type="Pfam" id="PF00072">
    <property type="entry name" value="Response_reg"/>
    <property type="match status" value="1"/>
</dbReference>
<dbReference type="STRING" id="1318628.MARLIPOL_02845"/>
<feature type="modified residue" description="4-aspartylphosphate" evidence="5">
    <location>
        <position position="56"/>
    </location>
</feature>
<dbReference type="eggNOG" id="COG5001">
    <property type="taxonomic scope" value="Bacteria"/>
</dbReference>
<evidence type="ECO:0000256" key="5">
    <source>
        <dbReference type="PROSITE-ProRule" id="PRU00169"/>
    </source>
</evidence>
<feature type="domain" description="GGDEF" evidence="8">
    <location>
        <begin position="322"/>
        <end position="455"/>
    </location>
</feature>
<evidence type="ECO:0000256" key="1">
    <source>
        <dbReference type="ARBA" id="ARBA00012282"/>
    </source>
</evidence>
<keyword evidence="2" id="KW-0973">c-di-GMP</keyword>
<keyword evidence="3" id="KW-0808">Transferase</keyword>